<proteinExistence type="predicted"/>
<evidence type="ECO:0000256" key="1">
    <source>
        <dbReference type="ARBA" id="ARBA00022617"/>
    </source>
</evidence>
<dbReference type="PROSITE" id="PS51007">
    <property type="entry name" value="CYTC"/>
    <property type="match status" value="1"/>
</dbReference>
<dbReference type="RefSeq" id="WP_135531158.1">
    <property type="nucleotide sequence ID" value="NZ_SRKZ01000004.1"/>
</dbReference>
<dbReference type="AlphaFoldDB" id="A0A4Z0MIS4"/>
<dbReference type="SUPFAM" id="SSF46626">
    <property type="entry name" value="Cytochrome c"/>
    <property type="match status" value="1"/>
</dbReference>
<name>A0A4Z0MIS4_9BACT</name>
<protein>
    <submittedName>
        <fullName evidence="6">Cytochrome c</fullName>
    </submittedName>
</protein>
<dbReference type="OrthoDB" id="9811395at2"/>
<evidence type="ECO:0000256" key="2">
    <source>
        <dbReference type="ARBA" id="ARBA00022723"/>
    </source>
</evidence>
<evidence type="ECO:0000256" key="3">
    <source>
        <dbReference type="ARBA" id="ARBA00023004"/>
    </source>
</evidence>
<organism evidence="6 7">
    <name type="scientific">Hymenobacter wooponensis</name>
    <dbReference type="NCBI Taxonomy" id="1525360"/>
    <lineage>
        <taxon>Bacteria</taxon>
        <taxon>Pseudomonadati</taxon>
        <taxon>Bacteroidota</taxon>
        <taxon>Cytophagia</taxon>
        <taxon>Cytophagales</taxon>
        <taxon>Hymenobacteraceae</taxon>
        <taxon>Hymenobacter</taxon>
    </lineage>
</organism>
<accession>A0A4Z0MIS4</accession>
<evidence type="ECO:0000313" key="7">
    <source>
        <dbReference type="Proteomes" id="UP000298284"/>
    </source>
</evidence>
<dbReference type="PANTHER" id="PTHR35008:SF8">
    <property type="entry name" value="ALCOHOL DEHYDROGENASE CYTOCHROME C SUBUNIT"/>
    <property type="match status" value="1"/>
</dbReference>
<dbReference type="GO" id="GO:0009055">
    <property type="term" value="F:electron transfer activity"/>
    <property type="evidence" value="ECO:0007669"/>
    <property type="project" value="InterPro"/>
</dbReference>
<evidence type="ECO:0000256" key="4">
    <source>
        <dbReference type="PROSITE-ProRule" id="PRU00433"/>
    </source>
</evidence>
<dbReference type="InterPro" id="IPR051459">
    <property type="entry name" value="Cytochrome_c-type_DH"/>
</dbReference>
<comment type="caution">
    <text evidence="6">The sequence shown here is derived from an EMBL/GenBank/DDBJ whole genome shotgun (WGS) entry which is preliminary data.</text>
</comment>
<dbReference type="PANTHER" id="PTHR35008">
    <property type="entry name" value="BLL4482 PROTEIN-RELATED"/>
    <property type="match status" value="1"/>
</dbReference>
<reference evidence="6 7" key="1">
    <citation type="submission" date="2019-04" db="EMBL/GenBank/DDBJ databases">
        <authorList>
            <person name="Feng G."/>
            <person name="Zhang J."/>
            <person name="Zhu H."/>
        </authorList>
    </citation>
    <scope>NUCLEOTIDE SEQUENCE [LARGE SCALE GENOMIC DNA]</scope>
    <source>
        <strain evidence="6 7">JCM 19491</strain>
    </source>
</reference>
<feature type="domain" description="Cytochrome c" evidence="5">
    <location>
        <begin position="32"/>
        <end position="121"/>
    </location>
</feature>
<dbReference type="EMBL" id="SRKZ01000004">
    <property type="protein sequence ID" value="TGD79411.1"/>
    <property type="molecule type" value="Genomic_DNA"/>
</dbReference>
<dbReference type="PROSITE" id="PS51257">
    <property type="entry name" value="PROKAR_LIPOPROTEIN"/>
    <property type="match status" value="1"/>
</dbReference>
<keyword evidence="7" id="KW-1185">Reference proteome</keyword>
<dbReference type="InterPro" id="IPR036909">
    <property type="entry name" value="Cyt_c-like_dom_sf"/>
</dbReference>
<dbReference type="GO" id="GO:0020037">
    <property type="term" value="F:heme binding"/>
    <property type="evidence" value="ECO:0007669"/>
    <property type="project" value="InterPro"/>
</dbReference>
<dbReference type="GO" id="GO:0046872">
    <property type="term" value="F:metal ion binding"/>
    <property type="evidence" value="ECO:0007669"/>
    <property type="project" value="UniProtKB-KW"/>
</dbReference>
<keyword evidence="3 4" id="KW-0408">Iron</keyword>
<dbReference type="InterPro" id="IPR009056">
    <property type="entry name" value="Cyt_c-like_dom"/>
</dbReference>
<dbReference type="Gene3D" id="1.10.760.10">
    <property type="entry name" value="Cytochrome c-like domain"/>
    <property type="match status" value="1"/>
</dbReference>
<evidence type="ECO:0000313" key="6">
    <source>
        <dbReference type="EMBL" id="TGD79411.1"/>
    </source>
</evidence>
<evidence type="ECO:0000259" key="5">
    <source>
        <dbReference type="PROSITE" id="PS51007"/>
    </source>
</evidence>
<dbReference type="Proteomes" id="UP000298284">
    <property type="component" value="Unassembled WGS sequence"/>
</dbReference>
<dbReference type="Pfam" id="PF00034">
    <property type="entry name" value="Cytochrom_C"/>
    <property type="match status" value="1"/>
</dbReference>
<keyword evidence="2 4" id="KW-0479">Metal-binding</keyword>
<keyword evidence="1 4" id="KW-0349">Heme</keyword>
<gene>
    <name evidence="6" type="ORF">EU557_14355</name>
</gene>
<sequence length="146" mass="15798">MTYRLLTVSKLGAAGLVLGLTLAASLSGCFTERRNEGAQLYATHCANCHGEQGQGLKRLIPPVAASSYVAEHRTELPCLIRQGMRGEVVVNGVAYNQVMPGHDDLTDSQITNLLNFVQQNWGNKNQPYTIREASELLGHCNGSDGQ</sequence>